<evidence type="ECO:0000256" key="6">
    <source>
        <dbReference type="SAM" id="MobiDB-lite"/>
    </source>
</evidence>
<sequence>MPVYSMTGYATAQSQPADTDLPTPAASAMLGMEIRSVNSRFLDFSLRLSDELRPAEPALRELIGARIKRGKVELRAWIEGRGDHGLRQPGMAELQKLISVQDQVLSWMPQSRPLSVAEVLAALGRGTPAPTGLTDALLALARQAVEEFTASREREGAKLSAMLLDRTAQLRALASQAQPLVPQLVELQRQRFLERWNEALGAAQTDAAAQAAQERALSEATAFAIRIDVAEELTRLQAHLDEIERLIGKGGEVGKRLDFFIQELHREANTLGSKSSSLELTKISVDMKVMIEQMREQVQNLE</sequence>
<dbReference type="Pfam" id="PF03755">
    <property type="entry name" value="YicC-like_N"/>
    <property type="match status" value="1"/>
</dbReference>
<dbReference type="Proteomes" id="UP000238589">
    <property type="component" value="Unassembled WGS sequence"/>
</dbReference>
<organism evidence="9 10">
    <name type="scientific">Malikia granosa</name>
    <dbReference type="NCBI Taxonomy" id="263067"/>
    <lineage>
        <taxon>Bacteria</taxon>
        <taxon>Pseudomonadati</taxon>
        <taxon>Pseudomonadota</taxon>
        <taxon>Betaproteobacteria</taxon>
        <taxon>Burkholderiales</taxon>
        <taxon>Comamonadaceae</taxon>
        <taxon>Malikia</taxon>
    </lineage>
</organism>
<dbReference type="EMBL" id="PVLQ01000012">
    <property type="protein sequence ID" value="PRD66415.1"/>
    <property type="molecule type" value="Genomic_DNA"/>
</dbReference>
<evidence type="ECO:0000259" key="7">
    <source>
        <dbReference type="Pfam" id="PF03755"/>
    </source>
</evidence>
<evidence type="ECO:0000313" key="9">
    <source>
        <dbReference type="EMBL" id="PRD66415.1"/>
    </source>
</evidence>
<dbReference type="OrthoDB" id="9771229at2"/>
<comment type="caution">
    <text evidence="9">The sequence shown here is derived from an EMBL/GenBank/DDBJ whole genome shotgun (WGS) entry which is preliminary data.</text>
</comment>
<dbReference type="Pfam" id="PF08340">
    <property type="entry name" value="YicC-like_C"/>
    <property type="match status" value="1"/>
</dbReference>
<dbReference type="InterPro" id="IPR013527">
    <property type="entry name" value="YicC-like_N"/>
</dbReference>
<feature type="compositionally biased region" description="Polar residues" evidence="6">
    <location>
        <begin position="8"/>
        <end position="17"/>
    </location>
</feature>
<protein>
    <submittedName>
        <fullName evidence="9">YicC family protein</fullName>
    </submittedName>
</protein>
<evidence type="ECO:0000259" key="8">
    <source>
        <dbReference type="Pfam" id="PF08340"/>
    </source>
</evidence>
<dbReference type="GO" id="GO:0016787">
    <property type="term" value="F:hydrolase activity"/>
    <property type="evidence" value="ECO:0007669"/>
    <property type="project" value="UniProtKB-KW"/>
</dbReference>
<feature type="region of interest" description="Disordered" evidence="6">
    <location>
        <begin position="1"/>
        <end position="20"/>
    </location>
</feature>
<reference evidence="9 10" key="1">
    <citation type="submission" date="2018-03" db="EMBL/GenBank/DDBJ databases">
        <title>Comparative genomics illustrates the genes involved in a hyperalkaliphilic mechanisms of Serpentinomonas isolated from highly-alkaline calcium-rich serpentinized springs.</title>
        <authorList>
            <person name="Suzuki S."/>
            <person name="Ishii S."/>
            <person name="Walworth N."/>
            <person name="Bird L."/>
            <person name="Kuenen J.G."/>
            <person name="Nealson K.H."/>
        </authorList>
    </citation>
    <scope>NUCLEOTIDE SEQUENCE [LARGE SCALE GENOMIC DNA]</scope>
    <source>
        <strain evidence="9 10">P1</strain>
    </source>
</reference>
<dbReference type="AlphaFoldDB" id="A0A2S9K7Q6"/>
<dbReference type="GO" id="GO:0004521">
    <property type="term" value="F:RNA endonuclease activity"/>
    <property type="evidence" value="ECO:0007669"/>
    <property type="project" value="InterPro"/>
</dbReference>
<evidence type="ECO:0000256" key="3">
    <source>
        <dbReference type="ARBA" id="ARBA00022759"/>
    </source>
</evidence>
<keyword evidence="2" id="KW-0540">Nuclease</keyword>
<feature type="domain" description="Endoribonuclease YicC-like N-terminal" evidence="7">
    <location>
        <begin position="3"/>
        <end position="160"/>
    </location>
</feature>
<dbReference type="InterPro" id="IPR005229">
    <property type="entry name" value="YicC/YloC-like"/>
</dbReference>
<evidence type="ECO:0000256" key="5">
    <source>
        <dbReference type="ARBA" id="ARBA00035648"/>
    </source>
</evidence>
<keyword evidence="3" id="KW-0255">Endonuclease</keyword>
<accession>A0A2S9K7Q6</accession>
<comment type="similarity">
    <text evidence="5">Belongs to the YicC/YloC family.</text>
</comment>
<keyword evidence="4" id="KW-0378">Hydrolase</keyword>
<evidence type="ECO:0000256" key="2">
    <source>
        <dbReference type="ARBA" id="ARBA00022722"/>
    </source>
</evidence>
<dbReference type="InterPro" id="IPR013551">
    <property type="entry name" value="YicC-like_C"/>
</dbReference>
<dbReference type="RefSeq" id="WP_105747256.1">
    <property type="nucleotide sequence ID" value="NZ_PVLQ01000012.1"/>
</dbReference>
<dbReference type="NCBIfam" id="TIGR00255">
    <property type="entry name" value="YicC/YloC family endoribonuclease"/>
    <property type="match status" value="1"/>
</dbReference>
<proteinExistence type="inferred from homology"/>
<dbReference type="PANTHER" id="PTHR30636">
    <property type="entry name" value="UPF0701 PROTEIN YICC"/>
    <property type="match status" value="1"/>
</dbReference>
<feature type="domain" description="Endoribonuclease YicC-like C-terminal" evidence="8">
    <location>
        <begin position="181"/>
        <end position="302"/>
    </location>
</feature>
<evidence type="ECO:0000256" key="1">
    <source>
        <dbReference type="ARBA" id="ARBA00001968"/>
    </source>
</evidence>
<gene>
    <name evidence="9" type="ORF">C6P64_03740</name>
</gene>
<comment type="cofactor">
    <cofactor evidence="1">
        <name>a divalent metal cation</name>
        <dbReference type="ChEBI" id="CHEBI:60240"/>
    </cofactor>
</comment>
<evidence type="ECO:0000313" key="10">
    <source>
        <dbReference type="Proteomes" id="UP000238589"/>
    </source>
</evidence>
<evidence type="ECO:0000256" key="4">
    <source>
        <dbReference type="ARBA" id="ARBA00022801"/>
    </source>
</evidence>
<keyword evidence="10" id="KW-1185">Reference proteome</keyword>
<name>A0A2S9K7Q6_9BURK</name>
<dbReference type="PANTHER" id="PTHR30636:SF3">
    <property type="entry name" value="UPF0701 PROTEIN YICC"/>
    <property type="match status" value="1"/>
</dbReference>